<gene>
    <name evidence="7" type="ORF">ETAA8_52330</name>
</gene>
<dbReference type="OrthoDB" id="127107at2"/>
<dbReference type="KEGG" id="aagg:ETAA8_52330"/>
<keyword evidence="5" id="KW-0732">Signal</keyword>
<keyword evidence="1 4" id="KW-0349">Heme</keyword>
<name>A0A517YIS9_9BACT</name>
<dbReference type="EMBL" id="CP036274">
    <property type="protein sequence ID" value="QDU30114.1"/>
    <property type="molecule type" value="Genomic_DNA"/>
</dbReference>
<dbReference type="GO" id="GO:0020037">
    <property type="term" value="F:heme binding"/>
    <property type="evidence" value="ECO:0007669"/>
    <property type="project" value="InterPro"/>
</dbReference>
<dbReference type="Pfam" id="PF07635">
    <property type="entry name" value="PSCyt1"/>
    <property type="match status" value="1"/>
</dbReference>
<dbReference type="InterPro" id="IPR011444">
    <property type="entry name" value="DUF1549"/>
</dbReference>
<reference evidence="7 8" key="1">
    <citation type="submission" date="2019-02" db="EMBL/GenBank/DDBJ databases">
        <title>Deep-cultivation of Planctomycetes and their phenomic and genomic characterization uncovers novel biology.</title>
        <authorList>
            <person name="Wiegand S."/>
            <person name="Jogler M."/>
            <person name="Boedeker C."/>
            <person name="Pinto D."/>
            <person name="Vollmers J."/>
            <person name="Rivas-Marin E."/>
            <person name="Kohn T."/>
            <person name="Peeters S.H."/>
            <person name="Heuer A."/>
            <person name="Rast P."/>
            <person name="Oberbeckmann S."/>
            <person name="Bunk B."/>
            <person name="Jeske O."/>
            <person name="Meyerdierks A."/>
            <person name="Storesund J.E."/>
            <person name="Kallscheuer N."/>
            <person name="Luecker S."/>
            <person name="Lage O.M."/>
            <person name="Pohl T."/>
            <person name="Merkel B.J."/>
            <person name="Hornburger P."/>
            <person name="Mueller R.-W."/>
            <person name="Bruemmer F."/>
            <person name="Labrenz M."/>
            <person name="Spormann A.M."/>
            <person name="Op den Camp H."/>
            <person name="Overmann J."/>
            <person name="Amann R."/>
            <person name="Jetten M.S.M."/>
            <person name="Mascher T."/>
            <person name="Medema M.H."/>
            <person name="Devos D.P."/>
            <person name="Kaster A.-K."/>
            <person name="Ovreas L."/>
            <person name="Rohde M."/>
            <person name="Galperin M.Y."/>
            <person name="Jogler C."/>
        </authorList>
    </citation>
    <scope>NUCLEOTIDE SEQUENCE [LARGE SCALE GENOMIC DNA]</scope>
    <source>
        <strain evidence="7 8">ETA_A8</strain>
    </source>
</reference>
<evidence type="ECO:0000256" key="2">
    <source>
        <dbReference type="ARBA" id="ARBA00022723"/>
    </source>
</evidence>
<proteinExistence type="predicted"/>
<evidence type="ECO:0000313" key="8">
    <source>
        <dbReference type="Proteomes" id="UP000315017"/>
    </source>
</evidence>
<evidence type="ECO:0000256" key="4">
    <source>
        <dbReference type="PROSITE-ProRule" id="PRU00433"/>
    </source>
</evidence>
<dbReference type="AlphaFoldDB" id="A0A517YIS9"/>
<dbReference type="Pfam" id="PF07587">
    <property type="entry name" value="PSD1"/>
    <property type="match status" value="1"/>
</dbReference>
<organism evidence="7 8">
    <name type="scientific">Anatilimnocola aggregata</name>
    <dbReference type="NCBI Taxonomy" id="2528021"/>
    <lineage>
        <taxon>Bacteria</taxon>
        <taxon>Pseudomonadati</taxon>
        <taxon>Planctomycetota</taxon>
        <taxon>Planctomycetia</taxon>
        <taxon>Pirellulales</taxon>
        <taxon>Pirellulaceae</taxon>
        <taxon>Anatilimnocola</taxon>
    </lineage>
</organism>
<dbReference type="Proteomes" id="UP000315017">
    <property type="component" value="Chromosome"/>
</dbReference>
<dbReference type="Pfam" id="PF07583">
    <property type="entry name" value="PSCyt2"/>
    <property type="match status" value="1"/>
</dbReference>
<keyword evidence="2 4" id="KW-0479">Metal-binding</keyword>
<protein>
    <submittedName>
        <fullName evidence="7">Planctomycete cytochrome C</fullName>
    </submittedName>
</protein>
<sequence length="776" mass="86355" precursor="true">MKHTFQLTFLVALACGLTSAFSRANEASTAVGLKLFSEQIEPVLKQHCYSCHSADAKMVEGGLRLDGRELARRGGDSGPAVVPGKPAESLLVQALRHEGGLEMPPEQPKLTAATIAHFVRWIELGAPDPREDAIALADQWPTAVRQHWAFQPIPQTVAPDKSAGTGAVDSFIQTRLAAQGWPSAPAATREDLVRRVYFDLLGLPPSPAAITAFAIDPAPDAYEKLVDRLMASPQFGERWAQHWLDVVRYAESEGYEYDRHVPDAWRFRDYVVQAFNLDKPVDQFVAEQIAGDELAPQDHEALSASIFHRLGPVRRNAGNPDIALSRNEVLTERTDIIGVAFLGLSVGCARCHNHKLEPISQRDYYRLQAYLAATQEKNVPLAPPAEQQAWEAETKRIKAEMDALKLVLRTKTGEERVRMQAMLDAMEDSLPPMLATIPATFNDFSNRTPIHVLRRGVWEKKLEPVGPRPPSILVPSEMPESPADSSQPRTELARWLTATDNPLLARVFVNRLWQGHFGAGIVKTTNDFGTKGDRPSHPELLDWLARQLIDGDWEAKRIHREIVLSETYRQASSAPSAIEPARLDPENRLLWKFNRRRLSAEELRDAMLAVAGRLNDEIGGASVMTPVDPQLVDQLYKPSQWQIAKRAGEHDRRTIYLIAKRNLRLPFLETFDGPALLSSCARRESSTHAPQALELLNGNTSNELAPAFAERLVAETDAPLGPAQRNERIVQRAFELAAGRQPTTKELLASLLFLAESSLEEFALAIFNLNDFAYVR</sequence>
<dbReference type="PROSITE" id="PS51007">
    <property type="entry name" value="CYTC"/>
    <property type="match status" value="1"/>
</dbReference>
<dbReference type="SUPFAM" id="SSF46626">
    <property type="entry name" value="Cytochrome c"/>
    <property type="match status" value="1"/>
</dbReference>
<dbReference type="GO" id="GO:0009055">
    <property type="term" value="F:electron transfer activity"/>
    <property type="evidence" value="ECO:0007669"/>
    <property type="project" value="InterPro"/>
</dbReference>
<feature type="signal peptide" evidence="5">
    <location>
        <begin position="1"/>
        <end position="24"/>
    </location>
</feature>
<feature type="domain" description="Cytochrome c" evidence="6">
    <location>
        <begin position="27"/>
        <end position="233"/>
    </location>
</feature>
<keyword evidence="8" id="KW-1185">Reference proteome</keyword>
<keyword evidence="3 4" id="KW-0408">Iron</keyword>
<dbReference type="PANTHER" id="PTHR35889">
    <property type="entry name" value="CYCLOINULO-OLIGOSACCHARIDE FRUCTANOTRANSFERASE-RELATED"/>
    <property type="match status" value="1"/>
</dbReference>
<dbReference type="PROSITE" id="PS51257">
    <property type="entry name" value="PROKAR_LIPOPROTEIN"/>
    <property type="match status" value="1"/>
</dbReference>
<feature type="chain" id="PRO_5022222438" evidence="5">
    <location>
        <begin position="25"/>
        <end position="776"/>
    </location>
</feature>
<evidence type="ECO:0000313" key="7">
    <source>
        <dbReference type="EMBL" id="QDU30114.1"/>
    </source>
</evidence>
<dbReference type="InterPro" id="IPR036909">
    <property type="entry name" value="Cyt_c-like_dom_sf"/>
</dbReference>
<dbReference type="GO" id="GO:0046872">
    <property type="term" value="F:metal ion binding"/>
    <property type="evidence" value="ECO:0007669"/>
    <property type="project" value="UniProtKB-KW"/>
</dbReference>
<dbReference type="InterPro" id="IPR011429">
    <property type="entry name" value="Cyt_c_Planctomycete-type"/>
</dbReference>
<evidence type="ECO:0000256" key="5">
    <source>
        <dbReference type="SAM" id="SignalP"/>
    </source>
</evidence>
<evidence type="ECO:0000256" key="3">
    <source>
        <dbReference type="ARBA" id="ARBA00023004"/>
    </source>
</evidence>
<evidence type="ECO:0000256" key="1">
    <source>
        <dbReference type="ARBA" id="ARBA00022617"/>
    </source>
</evidence>
<evidence type="ECO:0000259" key="6">
    <source>
        <dbReference type="PROSITE" id="PS51007"/>
    </source>
</evidence>
<dbReference type="PANTHER" id="PTHR35889:SF3">
    <property type="entry name" value="F-BOX DOMAIN-CONTAINING PROTEIN"/>
    <property type="match status" value="1"/>
</dbReference>
<accession>A0A517YIS9</accession>
<dbReference type="InterPro" id="IPR022655">
    <property type="entry name" value="DUF1553"/>
</dbReference>
<dbReference type="InterPro" id="IPR009056">
    <property type="entry name" value="Cyt_c-like_dom"/>
</dbReference>